<evidence type="ECO:0000313" key="1">
    <source>
        <dbReference type="EMBL" id="MBB3099334.1"/>
    </source>
</evidence>
<comment type="caution">
    <text evidence="1">The sequence shown here is derived from an EMBL/GenBank/DDBJ whole genome shotgun (WGS) entry which is preliminary data.</text>
</comment>
<accession>A0A7W5ANY5</accession>
<keyword evidence="2" id="KW-1185">Reference proteome</keyword>
<reference evidence="1 2" key="1">
    <citation type="submission" date="2020-08" db="EMBL/GenBank/DDBJ databases">
        <title>Genomic Encyclopedia of Type Strains, Phase III (KMG-III): the genomes of soil and plant-associated and newly described type strains.</title>
        <authorList>
            <person name="Whitman W."/>
        </authorList>
    </citation>
    <scope>NUCLEOTIDE SEQUENCE [LARGE SCALE GENOMIC DNA]</scope>
    <source>
        <strain evidence="1 2">CECT 3287</strain>
    </source>
</reference>
<proteinExistence type="predicted"/>
<sequence>MEAAVIAPMTAAAADWIYHEVLTDTYRDSCTIEGNPRTIVNCRCHAGQCGHCDAGRHHLCRTKQQPHIVCETFIVNHRGAARTEVWLSGRPCRWVCPCDCPPPEPETNPGLFDAGPARVKRHGQPETRRHRELHGQLDLFDLAGGAR</sequence>
<dbReference type="AlphaFoldDB" id="A0A7W5ANY5"/>
<dbReference type="Proteomes" id="UP000590749">
    <property type="component" value="Unassembled WGS sequence"/>
</dbReference>
<dbReference type="InterPro" id="IPR046215">
    <property type="entry name" value="DUF6248"/>
</dbReference>
<dbReference type="RefSeq" id="WP_183225395.1">
    <property type="nucleotide sequence ID" value="NZ_BMPW01000021.1"/>
</dbReference>
<dbReference type="EMBL" id="JACHXF010000018">
    <property type="protein sequence ID" value="MBB3099334.1"/>
    <property type="molecule type" value="Genomic_DNA"/>
</dbReference>
<evidence type="ECO:0000313" key="2">
    <source>
        <dbReference type="Proteomes" id="UP000590749"/>
    </source>
</evidence>
<dbReference type="Pfam" id="PF19761">
    <property type="entry name" value="DUF6248"/>
    <property type="match status" value="1"/>
</dbReference>
<protein>
    <submittedName>
        <fullName evidence="1">Uncharacterized protein</fullName>
    </submittedName>
</protein>
<name>A0A7W5ANY5_9ACTN</name>
<gene>
    <name evidence="1" type="ORF">FHR83_007040</name>
</gene>
<organism evidence="1 2">
    <name type="scientific">Actinoplanes campanulatus</name>
    <dbReference type="NCBI Taxonomy" id="113559"/>
    <lineage>
        <taxon>Bacteria</taxon>
        <taxon>Bacillati</taxon>
        <taxon>Actinomycetota</taxon>
        <taxon>Actinomycetes</taxon>
        <taxon>Micromonosporales</taxon>
        <taxon>Micromonosporaceae</taxon>
        <taxon>Actinoplanes</taxon>
    </lineage>
</organism>